<feature type="transmembrane region" description="Helical" evidence="1">
    <location>
        <begin position="208"/>
        <end position="227"/>
    </location>
</feature>
<feature type="transmembrane region" description="Helical" evidence="1">
    <location>
        <begin position="272"/>
        <end position="292"/>
    </location>
</feature>
<organism evidence="2 3">
    <name type="scientific">Algoriphagus taiwanensis</name>
    <dbReference type="NCBI Taxonomy" id="1445656"/>
    <lineage>
        <taxon>Bacteria</taxon>
        <taxon>Pseudomonadati</taxon>
        <taxon>Bacteroidota</taxon>
        <taxon>Cytophagia</taxon>
        <taxon>Cytophagales</taxon>
        <taxon>Cyclobacteriaceae</taxon>
        <taxon>Algoriphagus</taxon>
    </lineage>
</organism>
<proteinExistence type="predicted"/>
<dbReference type="Proteomes" id="UP001307705">
    <property type="component" value="Unassembled WGS sequence"/>
</dbReference>
<evidence type="ECO:0000313" key="2">
    <source>
        <dbReference type="EMBL" id="GMQ34307.1"/>
    </source>
</evidence>
<accession>A0ABQ6Q291</accession>
<dbReference type="EMBL" id="BTPE01000008">
    <property type="protein sequence ID" value="GMQ34307.1"/>
    <property type="molecule type" value="Genomic_DNA"/>
</dbReference>
<evidence type="ECO:0008006" key="4">
    <source>
        <dbReference type="Google" id="ProtNLM"/>
    </source>
</evidence>
<feature type="transmembrane region" description="Helical" evidence="1">
    <location>
        <begin position="99"/>
        <end position="116"/>
    </location>
</feature>
<keyword evidence="1" id="KW-1133">Transmembrane helix</keyword>
<keyword evidence="1" id="KW-0812">Transmembrane</keyword>
<feature type="transmembrane region" description="Helical" evidence="1">
    <location>
        <begin position="128"/>
        <end position="161"/>
    </location>
</feature>
<keyword evidence="1" id="KW-0472">Membrane</keyword>
<sequence length="457" mass="52543">MVKTKTIPFFNILIFLALIGVGLIYLYFYSLNNGFRPYYGDEYFYLKNSESLAETGDFRASFSYSGQGSKVGGFDPHGPAYPILYSIPSLFGISETLKIPLTNWILFLFSVLVLIWKSDLRIAKWAQVLLMLGSPFTLFYGMNLMPELLHLAIAIGIYLGIRAFINQDGFRNLIWVLVCIGLGGFFRDTWFFAYLILGLFLFERNPKLSVLLMVLGLVLPYLSQTLFHESVPNVFSDCINHLKAGNWTEALGELAYNAKRNIYFIFTYSEGLYYWVWKIWILITMVLGVIFFKKSEAIQLGFGFLVLQVIFSIVLYKTYQWTEWRMLSPIALLVNLQLMEKSNRSFLPALGLVFSLASFIGILPFQKKLVSLRENQDLQSLSTELISEISRLENALIRIDPMLLEQYDWAALPIRNESGQLIRYLLPYYSQKEAYSTHSLTEANGQLMIRSVKILNQ</sequence>
<feature type="transmembrane region" description="Helical" evidence="1">
    <location>
        <begin position="173"/>
        <end position="201"/>
    </location>
</feature>
<evidence type="ECO:0000256" key="1">
    <source>
        <dbReference type="SAM" id="Phobius"/>
    </source>
</evidence>
<name>A0ABQ6Q291_9BACT</name>
<comment type="caution">
    <text evidence="2">The sequence shown here is derived from an EMBL/GenBank/DDBJ whole genome shotgun (WGS) entry which is preliminary data.</text>
</comment>
<protein>
    <recommendedName>
        <fullName evidence="4">Glycosyltransferase RgtA/B/C/D-like domain-containing protein</fullName>
    </recommendedName>
</protein>
<feature type="transmembrane region" description="Helical" evidence="1">
    <location>
        <begin position="346"/>
        <end position="365"/>
    </location>
</feature>
<reference evidence="2 3" key="1">
    <citation type="submission" date="2023-08" db="EMBL/GenBank/DDBJ databases">
        <title>Draft genome sequence of Algoriphagus taiwanensis.</title>
        <authorList>
            <person name="Takatani N."/>
            <person name="Hosokawa M."/>
            <person name="Sawabe T."/>
        </authorList>
    </citation>
    <scope>NUCLEOTIDE SEQUENCE [LARGE SCALE GENOMIC DNA]</scope>
    <source>
        <strain evidence="2 3">JCM 19755</strain>
    </source>
</reference>
<gene>
    <name evidence="2" type="ORF">Ataiwa_25790</name>
</gene>
<feature type="transmembrane region" description="Helical" evidence="1">
    <location>
        <begin position="299"/>
        <end position="319"/>
    </location>
</feature>
<keyword evidence="3" id="KW-1185">Reference proteome</keyword>
<feature type="transmembrane region" description="Helical" evidence="1">
    <location>
        <begin position="7"/>
        <end position="28"/>
    </location>
</feature>
<evidence type="ECO:0000313" key="3">
    <source>
        <dbReference type="Proteomes" id="UP001307705"/>
    </source>
</evidence>